<gene>
    <name evidence="5" type="ORF">J8C06_05485</name>
</gene>
<protein>
    <submittedName>
        <fullName evidence="5">Insulinase family protein</fullName>
    </submittedName>
</protein>
<organism evidence="5 6">
    <name type="scientific">Chloracidobacterium validum</name>
    <dbReference type="NCBI Taxonomy" id="2821543"/>
    <lineage>
        <taxon>Bacteria</taxon>
        <taxon>Pseudomonadati</taxon>
        <taxon>Acidobacteriota</taxon>
        <taxon>Terriglobia</taxon>
        <taxon>Terriglobales</taxon>
        <taxon>Acidobacteriaceae</taxon>
        <taxon>Chloracidobacterium</taxon>
    </lineage>
</organism>
<dbReference type="SUPFAM" id="SSF63411">
    <property type="entry name" value="LuxS/MPP-like metallohydrolase"/>
    <property type="match status" value="2"/>
</dbReference>
<dbReference type="Pfam" id="PF00675">
    <property type="entry name" value="Peptidase_M16"/>
    <property type="match status" value="1"/>
</dbReference>
<name>A0ABX8BDE5_9BACT</name>
<dbReference type="InterPro" id="IPR011249">
    <property type="entry name" value="Metalloenz_LuxS/M16"/>
</dbReference>
<feature type="region of interest" description="Disordered" evidence="2">
    <location>
        <begin position="1"/>
        <end position="28"/>
    </location>
</feature>
<accession>A0ABX8BDE5</accession>
<evidence type="ECO:0000313" key="5">
    <source>
        <dbReference type="EMBL" id="QUW03880.1"/>
    </source>
</evidence>
<comment type="similarity">
    <text evidence="1">Belongs to the peptidase M16 family.</text>
</comment>
<evidence type="ECO:0000256" key="2">
    <source>
        <dbReference type="SAM" id="MobiDB-lite"/>
    </source>
</evidence>
<feature type="domain" description="Peptidase M16 N-terminal" evidence="3">
    <location>
        <begin position="48"/>
        <end position="185"/>
    </location>
</feature>
<dbReference type="Proteomes" id="UP000676506">
    <property type="component" value="Chromosome 1"/>
</dbReference>
<evidence type="ECO:0000313" key="6">
    <source>
        <dbReference type="Proteomes" id="UP000676506"/>
    </source>
</evidence>
<dbReference type="InterPro" id="IPR050361">
    <property type="entry name" value="MPP/UQCRC_Complex"/>
</dbReference>
<evidence type="ECO:0000259" key="4">
    <source>
        <dbReference type="Pfam" id="PF05193"/>
    </source>
</evidence>
<dbReference type="PANTHER" id="PTHR11851">
    <property type="entry name" value="METALLOPROTEASE"/>
    <property type="match status" value="1"/>
</dbReference>
<dbReference type="EMBL" id="CP072648">
    <property type="protein sequence ID" value="QUW03880.1"/>
    <property type="molecule type" value="Genomic_DNA"/>
</dbReference>
<keyword evidence="6" id="KW-1185">Reference proteome</keyword>
<dbReference type="InterPro" id="IPR007863">
    <property type="entry name" value="Peptidase_M16_C"/>
</dbReference>
<reference evidence="5 6" key="1">
    <citation type="submission" date="2021-03" db="EMBL/GenBank/DDBJ databases">
        <title>Genomic and phenotypic characterization of Chloracidobacterium isolates provides evidence for multiple species.</title>
        <authorList>
            <person name="Saini M.K."/>
            <person name="Costas A.M.G."/>
            <person name="Tank M."/>
            <person name="Bryant D.A."/>
        </authorList>
    </citation>
    <scope>NUCLEOTIDE SEQUENCE [LARGE SCALE GENOMIC DNA]</scope>
    <source>
        <strain evidence="5 6">BV2-C</strain>
    </source>
</reference>
<sequence length="460" mass="51119">MKKSIPSRSPLEFTRNPAPTIRPRRRGPSRMVLPSGLTLIVEPMAHVRSVALSVWGRISTRHEAANLNGISHFVEHMLFKGTDRRDTRQIAMESDRLGGQIEAATMMESVNYQIQTIDTCLQPALDLLTDLLLAPRFDEVEFIRERAVILEEMKTIADSPEEFIFELFLANFFPGHALGRPIEGTPRTLRRMTPDRLRQFHQLAYRPDQLVLSVAGRVDTDLILDHCQSAINPRSSVQPPVNQPFDSPVGAPTFCLNHAADFEQAHLLLGLPAPAIQSPERTASTLLATLLGGGLSSRLFLRIREEAGLAYHIYADATAYRDAGVFLIYAAVAPHNLKRTVKAIIRELADVAQGNLTDDEVELAKAQHLMSLHLGHDASSVRANQNGYQEIFFGQIVSKKNLEQEINSVTRLELHALAHDLFAGQTCSGIALGNLGRYGLQPDWLHIPRHVSRSTVQVIS</sequence>
<evidence type="ECO:0000259" key="3">
    <source>
        <dbReference type="Pfam" id="PF00675"/>
    </source>
</evidence>
<dbReference type="Pfam" id="PF05193">
    <property type="entry name" value="Peptidase_M16_C"/>
    <property type="match status" value="1"/>
</dbReference>
<dbReference type="RefSeq" id="WP_211429770.1">
    <property type="nucleotide sequence ID" value="NZ_CP072648.1"/>
</dbReference>
<dbReference type="Gene3D" id="3.30.830.10">
    <property type="entry name" value="Metalloenzyme, LuxS/M16 peptidase-like"/>
    <property type="match status" value="2"/>
</dbReference>
<feature type="domain" description="Peptidase M16 C-terminal" evidence="4">
    <location>
        <begin position="192"/>
        <end position="367"/>
    </location>
</feature>
<dbReference type="InterPro" id="IPR011765">
    <property type="entry name" value="Pept_M16_N"/>
</dbReference>
<evidence type="ECO:0000256" key="1">
    <source>
        <dbReference type="ARBA" id="ARBA00007261"/>
    </source>
</evidence>
<proteinExistence type="inferred from homology"/>
<dbReference type="PANTHER" id="PTHR11851:SF49">
    <property type="entry name" value="MITOCHONDRIAL-PROCESSING PEPTIDASE SUBUNIT ALPHA"/>
    <property type="match status" value="1"/>
</dbReference>